<evidence type="ECO:0000313" key="9">
    <source>
        <dbReference type="Proteomes" id="UP001059252"/>
    </source>
</evidence>
<keyword evidence="4 7" id="KW-0812">Transmembrane</keyword>
<dbReference type="SUPFAM" id="SSF161098">
    <property type="entry name" value="MetI-like"/>
    <property type="match status" value="1"/>
</dbReference>
<evidence type="ECO:0000256" key="5">
    <source>
        <dbReference type="ARBA" id="ARBA00022989"/>
    </source>
</evidence>
<name>A0ABY5RA01_9MOLU</name>
<protein>
    <submittedName>
        <fullName evidence="8">Sugar ABC transporter permease</fullName>
    </submittedName>
</protein>
<dbReference type="InterPro" id="IPR050809">
    <property type="entry name" value="UgpAE/MalFG_permease"/>
</dbReference>
<dbReference type="EMBL" id="CP102734">
    <property type="protein sequence ID" value="UVD81815.1"/>
    <property type="molecule type" value="Genomic_DNA"/>
</dbReference>
<keyword evidence="2" id="KW-0813">Transport</keyword>
<dbReference type="RefSeq" id="WP_258210989.1">
    <property type="nucleotide sequence ID" value="NZ_CP102734.1"/>
</dbReference>
<keyword evidence="3" id="KW-1003">Cell membrane</keyword>
<evidence type="ECO:0000256" key="6">
    <source>
        <dbReference type="ARBA" id="ARBA00023136"/>
    </source>
</evidence>
<keyword evidence="5 7" id="KW-1133">Transmembrane helix</keyword>
<dbReference type="PANTHER" id="PTHR43227">
    <property type="entry name" value="BLL4140 PROTEIN"/>
    <property type="match status" value="1"/>
</dbReference>
<evidence type="ECO:0000256" key="7">
    <source>
        <dbReference type="SAM" id="Phobius"/>
    </source>
</evidence>
<comment type="subcellular location">
    <subcellularLocation>
        <location evidence="1">Cell membrane</location>
        <topology evidence="1">Multi-pass membrane protein</topology>
    </subcellularLocation>
</comment>
<dbReference type="Gene3D" id="1.10.3720.10">
    <property type="entry name" value="MetI-like"/>
    <property type="match status" value="1"/>
</dbReference>
<evidence type="ECO:0000256" key="3">
    <source>
        <dbReference type="ARBA" id="ARBA00022475"/>
    </source>
</evidence>
<feature type="transmembrane region" description="Helical" evidence="7">
    <location>
        <begin position="106"/>
        <end position="132"/>
    </location>
</feature>
<evidence type="ECO:0000256" key="1">
    <source>
        <dbReference type="ARBA" id="ARBA00004651"/>
    </source>
</evidence>
<gene>
    <name evidence="8" type="ORF">NV226_00655</name>
</gene>
<dbReference type="Proteomes" id="UP001059252">
    <property type="component" value="Chromosome"/>
</dbReference>
<evidence type="ECO:0000313" key="8">
    <source>
        <dbReference type="EMBL" id="UVD81815.1"/>
    </source>
</evidence>
<feature type="transmembrane region" description="Helical" evidence="7">
    <location>
        <begin position="12"/>
        <end position="31"/>
    </location>
</feature>
<feature type="transmembrane region" description="Helical" evidence="7">
    <location>
        <begin position="264"/>
        <end position="285"/>
    </location>
</feature>
<evidence type="ECO:0000256" key="2">
    <source>
        <dbReference type="ARBA" id="ARBA00022448"/>
    </source>
</evidence>
<evidence type="ECO:0000256" key="4">
    <source>
        <dbReference type="ARBA" id="ARBA00022692"/>
    </source>
</evidence>
<feature type="transmembrane region" description="Helical" evidence="7">
    <location>
        <begin position="209"/>
        <end position="229"/>
    </location>
</feature>
<proteinExistence type="predicted"/>
<dbReference type="InterPro" id="IPR035906">
    <property type="entry name" value="MetI-like_sf"/>
</dbReference>
<accession>A0ABY5RA01</accession>
<keyword evidence="6 7" id="KW-0472">Membrane</keyword>
<keyword evidence="9" id="KW-1185">Reference proteome</keyword>
<feature type="transmembrane region" description="Helical" evidence="7">
    <location>
        <begin position="152"/>
        <end position="176"/>
    </location>
</feature>
<dbReference type="PANTHER" id="PTHR43227:SF8">
    <property type="entry name" value="DIACETYLCHITOBIOSE UPTAKE SYSTEM PERMEASE PROTEIN DASB"/>
    <property type="match status" value="1"/>
</dbReference>
<feature type="transmembrane region" description="Helical" evidence="7">
    <location>
        <begin position="74"/>
        <end position="94"/>
    </location>
</feature>
<reference evidence="8" key="1">
    <citation type="submission" date="2022-08" db="EMBL/GenBank/DDBJ databases">
        <title>Complete genome of Mycoplasma iguanae type strain 2327.</title>
        <authorList>
            <person name="Spergser J."/>
        </authorList>
    </citation>
    <scope>NUCLEOTIDE SEQUENCE</scope>
    <source>
        <strain evidence="8">2327</strain>
    </source>
</reference>
<organism evidence="8 9">
    <name type="scientific">Mycoplasma iguanae</name>
    <dbReference type="NCBI Taxonomy" id="292461"/>
    <lineage>
        <taxon>Bacteria</taxon>
        <taxon>Bacillati</taxon>
        <taxon>Mycoplasmatota</taxon>
        <taxon>Mollicutes</taxon>
        <taxon>Mycoplasmataceae</taxon>
        <taxon>Mycoplasma</taxon>
    </lineage>
</organism>
<sequence>MNKFNWKNLKASTFLIPLLVITVIFILYPLINTFIDSFKSYHRYSKVNFDWSFKNFESILNDSQFQAAFGNTTIVLLVATPLGIILAFLFALLVNSLTSKLSKNVLITMLYSQFFISIFAIGTSFIFLFGNHYNAFNQAFNSNYKFTNNQPLFLYVLFHIWRIFPFNSVLFIFAITKAIEKNYKKMRIDNLSLKDKIFHIYSYELKKSLVLMLYINFMTVMTLFPEAILGQNFPWELNHAHTLTSYIFEYINPKFGIEINDAKAAASGILVFLYILFLIILFFTFKISFRFFNKKNMLHKQKALEDI</sequence>